<keyword evidence="2 3" id="KW-0802">TPR repeat</keyword>
<evidence type="ECO:0000256" key="1">
    <source>
        <dbReference type="ARBA" id="ARBA00022737"/>
    </source>
</evidence>
<sequence>MVAMVSVSACGSAKDSAAAYIESGQELLADGKIDKARVEFKNALQIEPKSAEAHYQLALLDENAKNWKSMFARLTRVEALDPKHYEAILKLGQLYVMSGDTTLALEQANKVFKDTPKNTGALILKSSALFKQDKYVESLTEVNKALSIEPSNIEASSLKAVVLNKLGKPQEALAILTKTIKLKPDDLSLNILKLTILEQQQKYNEMEYLYEQLIAKNPTQKWIYISLVQLFDKQGKYLEAKETLEALVASQPNTEETKLFLVSYIQDKEPNKALALLNDYITSDNESFELRFSKVDLLLYLNKKDEAIVELKKITELDNETGEYANKANVMLAYFDLQNNQQKAALNKINSVLENSPENENALLTLAKIELNNNNFDPAITHLRIILRNNPESEETLVLLAQAYLNSDSEELAEDSFRQTLTINPSNKAAALFVSKKLIESNDLERAELVLTKALNAKPEDDDLLDTLAQTKLLKKDWLGTETIANKWLEDNENSVKGLYLSARLLQAQEKHLDAIEAYKKVLEKTPEFIPALQGLAFSSIEINQKNELLTFLDSFIESNPRQVAAYAIQANIYKRDKQFDEAATVLNKGLKTEAQWLQGYSALASIYILQQQIDKAVNVYKTGLNLAPDNNELSIRLASLYEQNNEFSKAKALYEEVLERDSNIEPAINNLASLLTDQFRSEENLNIASTMTEAFKDSKQPHYLDTYAWVLVQQEQLNIAQPVLERVVSLSPNVAVFNYHLGVLYAKQKAWEDARTHLEAALGLSHEERDQLMIQKIKDLLSSIE</sequence>
<dbReference type="eggNOG" id="COG0457">
    <property type="taxonomic scope" value="Bacteria"/>
</dbReference>
<feature type="repeat" description="TPR" evidence="3">
    <location>
        <begin position="17"/>
        <end position="50"/>
    </location>
</feature>
<dbReference type="PROSITE" id="PS50005">
    <property type="entry name" value="TPR"/>
    <property type="match status" value="4"/>
</dbReference>
<name>S5TX68_9GAMM</name>
<evidence type="ECO:0000256" key="2">
    <source>
        <dbReference type="ARBA" id="ARBA00022803"/>
    </source>
</evidence>
<dbReference type="EMBL" id="CP005996">
    <property type="protein sequence ID" value="AGS39735.1"/>
    <property type="molecule type" value="Genomic_DNA"/>
</dbReference>
<dbReference type="InterPro" id="IPR019734">
    <property type="entry name" value="TPR_rpt"/>
</dbReference>
<dbReference type="Proteomes" id="UP000015380">
    <property type="component" value="Chromosome"/>
</dbReference>
<reference evidence="5" key="2">
    <citation type="journal article" date="2016" name="Environ. Microbiol. Rep.">
        <title>Analysis of defence systems and a conjugative IncP-1 plasmid in the marine polyaromatic hydrocarbons-degrading bacterium Cycloclasticus sp. 78-ME.</title>
        <authorList>
            <person name="Yakimov M.M."/>
            <person name="Crisafi F."/>
            <person name="Messina E."/>
            <person name="Smedile F."/>
            <person name="Lopatina A."/>
            <person name="Denaro R."/>
            <person name="Pieper D.H."/>
            <person name="Golyshin P.N."/>
            <person name="Giuliano L."/>
        </authorList>
    </citation>
    <scope>NUCLEOTIDE SEQUENCE [LARGE SCALE GENOMIC DNA]</scope>
    <source>
        <strain evidence="5">78-ME</strain>
    </source>
</reference>
<evidence type="ECO:0000313" key="5">
    <source>
        <dbReference type="Proteomes" id="UP000015380"/>
    </source>
</evidence>
<feature type="repeat" description="TPR" evidence="3">
    <location>
        <begin position="598"/>
        <end position="631"/>
    </location>
</feature>
<proteinExistence type="predicted"/>
<keyword evidence="5" id="KW-1185">Reference proteome</keyword>
<evidence type="ECO:0000256" key="3">
    <source>
        <dbReference type="PROSITE-ProRule" id="PRU00339"/>
    </source>
</evidence>
<organism evidence="4 5">
    <name type="scientific">Cycloclasticus zancles 78-ME</name>
    <dbReference type="NCBI Taxonomy" id="1198232"/>
    <lineage>
        <taxon>Bacteria</taxon>
        <taxon>Pseudomonadati</taxon>
        <taxon>Pseudomonadota</taxon>
        <taxon>Gammaproteobacteria</taxon>
        <taxon>Thiotrichales</taxon>
        <taxon>Piscirickettsiaceae</taxon>
        <taxon>Cycloclasticus</taxon>
    </lineage>
</organism>
<dbReference type="PANTHER" id="PTHR45586">
    <property type="entry name" value="TPR REPEAT-CONTAINING PROTEIN PA4667"/>
    <property type="match status" value="1"/>
</dbReference>
<dbReference type="Pfam" id="PF13414">
    <property type="entry name" value="TPR_11"/>
    <property type="match status" value="1"/>
</dbReference>
<accession>S5TX68</accession>
<gene>
    <name evidence="4" type="ORF">CYCME_1407</name>
</gene>
<feature type="repeat" description="TPR" evidence="3">
    <location>
        <begin position="394"/>
        <end position="427"/>
    </location>
</feature>
<feature type="repeat" description="TPR" evidence="3">
    <location>
        <begin position="85"/>
        <end position="118"/>
    </location>
</feature>
<dbReference type="SUPFAM" id="SSF48452">
    <property type="entry name" value="TPR-like"/>
    <property type="match status" value="4"/>
</dbReference>
<dbReference type="PANTHER" id="PTHR45586:SF1">
    <property type="entry name" value="LIPOPOLYSACCHARIDE ASSEMBLY PROTEIN B"/>
    <property type="match status" value="1"/>
</dbReference>
<dbReference type="AlphaFoldDB" id="S5TX68"/>
<evidence type="ECO:0000313" key="4">
    <source>
        <dbReference type="EMBL" id="AGS39735.1"/>
    </source>
</evidence>
<protein>
    <submittedName>
        <fullName evidence="4">TPR repeat protein</fullName>
    </submittedName>
</protein>
<dbReference type="Gene3D" id="1.25.40.10">
    <property type="entry name" value="Tetratricopeptide repeat domain"/>
    <property type="match status" value="5"/>
</dbReference>
<reference evidence="4 5" key="1">
    <citation type="submission" date="2013-05" db="EMBL/GenBank/DDBJ databases">
        <title>Between feast and famine: a lifestyle of most important marine PAH-degrading bacterium Cycloclasticus sp. 7ME.</title>
        <authorList>
            <person name="Yakimov M.M."/>
            <person name="Messina E."/>
            <person name="Genovese M."/>
            <person name="Denaro R."/>
            <person name="Crisafi F."/>
            <person name="Russo D."/>
            <person name="Cappello S."/>
            <person name="Santisi S."/>
            <person name="Smedile F."/>
            <person name="Golyshina O.V."/>
            <person name="Tran H."/>
            <person name="Pieper D.H."/>
            <person name="Golyshin P.N."/>
            <person name="Giuliano L."/>
        </authorList>
    </citation>
    <scope>NUCLEOTIDE SEQUENCE [LARGE SCALE GENOMIC DNA]</scope>
    <source>
        <strain evidence="4 5">78-ME</strain>
    </source>
</reference>
<dbReference type="InterPro" id="IPR051012">
    <property type="entry name" value="CellSynth/LPSAsmb/PSIAsmb"/>
</dbReference>
<dbReference type="HOGENOM" id="CLU_007251_1_0_6"/>
<keyword evidence="1" id="KW-0677">Repeat</keyword>
<dbReference type="InterPro" id="IPR011990">
    <property type="entry name" value="TPR-like_helical_dom_sf"/>
</dbReference>
<dbReference type="KEGG" id="cza:CYCME_1407"/>
<dbReference type="SMART" id="SM00028">
    <property type="entry name" value="TPR"/>
    <property type="match status" value="13"/>
</dbReference>
<dbReference type="Pfam" id="PF14559">
    <property type="entry name" value="TPR_19"/>
    <property type="match status" value="2"/>
</dbReference>
<dbReference type="eggNOG" id="COG4235">
    <property type="taxonomic scope" value="Bacteria"/>
</dbReference>
<dbReference type="PATRIC" id="fig|1198232.3.peg.1396"/>
<dbReference type="Pfam" id="PF13432">
    <property type="entry name" value="TPR_16"/>
    <property type="match status" value="2"/>
</dbReference>